<sequence>MLRLPQRGFACRYRSHIQATSRLISVKIGLLMMHPSYSSWKAACKTMKDQKRRLRCYLQWYPFSVLNTFDWQLLSSGNFFSAYIKDGAFIACASMNYVTSGFIQKQGASFRDSTLISPIMFLYLVAFGIEYQRCFADPREDMICEYAGDLANNCAQYKDSYRRYCDQKRIAKSQYSYYLKTDLSNFYNSIDVDKLMSKMQSYSDKNFSATDCLFLRALLLYCGAGKFPTIQNHPTLSFLATKVYLSDIDAELFRCIDSNCGAESFKMIRYVDDMFIFINVSNESSPFKIKELILNKYADILRKNGLALNLNKVEFGQTSELSLAEATESCVDFSGHYTGEVIEDPPGRISQLFEEIARMSFERNYCQQDFKAAVVPSRFLRTFRQPHRPAIRCGYPSSSVTSR</sequence>
<reference evidence="3" key="1">
    <citation type="submission" date="2017-04" db="EMBL/GenBank/DDBJ databases">
        <title>Function of individual gut microbiota members based on whole genome sequencing of pure cultures obtained from chicken caecum.</title>
        <authorList>
            <person name="Medvecky M."/>
            <person name="Cejkova D."/>
            <person name="Polansky O."/>
            <person name="Karasova D."/>
            <person name="Kubasova T."/>
            <person name="Cizek A."/>
            <person name="Rychlik I."/>
        </authorList>
    </citation>
    <scope>NUCLEOTIDE SEQUENCE [LARGE SCALE GENOMIC DNA]</scope>
    <source>
        <strain evidence="3">An70</strain>
    </source>
</reference>
<evidence type="ECO:0000313" key="2">
    <source>
        <dbReference type="EMBL" id="OUN44063.1"/>
    </source>
</evidence>
<keyword evidence="3" id="KW-1185">Reference proteome</keyword>
<dbReference type="NCBIfam" id="TIGR04499">
    <property type="entry name" value="abortive_AbiA"/>
    <property type="match status" value="1"/>
</dbReference>
<gene>
    <name evidence="2" type="ORF">B5G21_01935</name>
</gene>
<comment type="caution">
    <text evidence="2">The sequence shown here is derived from an EMBL/GenBank/DDBJ whole genome shotgun (WGS) entry which is preliminary data.</text>
</comment>
<organism evidence="2 3">
    <name type="scientific">Enorma massiliensis</name>
    <dbReference type="NCBI Taxonomy" id="1472761"/>
    <lineage>
        <taxon>Bacteria</taxon>
        <taxon>Bacillati</taxon>
        <taxon>Actinomycetota</taxon>
        <taxon>Coriobacteriia</taxon>
        <taxon>Coriobacteriales</taxon>
        <taxon>Coriobacteriaceae</taxon>
        <taxon>Enorma</taxon>
    </lineage>
</organism>
<evidence type="ECO:0000313" key="3">
    <source>
        <dbReference type="Proteomes" id="UP000196560"/>
    </source>
</evidence>
<dbReference type="Pfam" id="PF00078">
    <property type="entry name" value="RVT_1"/>
    <property type="match status" value="1"/>
</dbReference>
<dbReference type="CDD" id="cd01646">
    <property type="entry name" value="RT_Bac_retron_I"/>
    <property type="match status" value="1"/>
</dbReference>
<dbReference type="InterPro" id="IPR030986">
    <property type="entry name" value="AbiA"/>
</dbReference>
<dbReference type="EMBL" id="NFHO01000002">
    <property type="protein sequence ID" value="OUN44063.1"/>
    <property type="molecule type" value="Genomic_DNA"/>
</dbReference>
<dbReference type="InterPro" id="IPR000477">
    <property type="entry name" value="RT_dom"/>
</dbReference>
<dbReference type="AlphaFoldDB" id="A0A1Y3U5M2"/>
<feature type="domain" description="Reverse transcriptase" evidence="1">
    <location>
        <begin position="1"/>
        <end position="338"/>
    </location>
</feature>
<proteinExistence type="predicted"/>
<dbReference type="Proteomes" id="UP000196560">
    <property type="component" value="Unassembled WGS sequence"/>
</dbReference>
<accession>A0A1Y3U5M2</accession>
<protein>
    <recommendedName>
        <fullName evidence="1">Reverse transcriptase domain-containing protein</fullName>
    </recommendedName>
</protein>
<evidence type="ECO:0000259" key="1">
    <source>
        <dbReference type="PROSITE" id="PS50878"/>
    </source>
</evidence>
<name>A0A1Y3U5M2_9ACTN</name>
<dbReference type="PROSITE" id="PS50878">
    <property type="entry name" value="RT_POL"/>
    <property type="match status" value="1"/>
</dbReference>